<feature type="region of interest" description="Disordered" evidence="1">
    <location>
        <begin position="723"/>
        <end position="883"/>
    </location>
</feature>
<feature type="compositionally biased region" description="Low complexity" evidence="1">
    <location>
        <begin position="982"/>
        <end position="1009"/>
    </location>
</feature>
<feature type="region of interest" description="Disordered" evidence="1">
    <location>
        <begin position="1033"/>
        <end position="1074"/>
    </location>
</feature>
<reference evidence="2" key="1">
    <citation type="journal article" date="2021" name="Genome Biol. Evol.">
        <title>A High-Quality Reference Genome for a Parasitic Bivalve with Doubly Uniparental Inheritance (Bivalvia: Unionida).</title>
        <authorList>
            <person name="Smith C.H."/>
        </authorList>
    </citation>
    <scope>NUCLEOTIDE SEQUENCE</scope>
    <source>
        <strain evidence="2">CHS0354</strain>
    </source>
</reference>
<reference evidence="2" key="2">
    <citation type="journal article" date="2021" name="Genome Biol. Evol.">
        <title>Developing a high-quality reference genome for a parasitic bivalve with doubly uniparental inheritance (Bivalvia: Unionida).</title>
        <authorList>
            <person name="Smith C.H."/>
        </authorList>
    </citation>
    <scope>NUCLEOTIDE SEQUENCE</scope>
    <source>
        <strain evidence="2">CHS0354</strain>
        <tissue evidence="2">Mantle</tissue>
    </source>
</reference>
<organism evidence="2 3">
    <name type="scientific">Potamilus streckersoni</name>
    <dbReference type="NCBI Taxonomy" id="2493646"/>
    <lineage>
        <taxon>Eukaryota</taxon>
        <taxon>Metazoa</taxon>
        <taxon>Spiralia</taxon>
        <taxon>Lophotrochozoa</taxon>
        <taxon>Mollusca</taxon>
        <taxon>Bivalvia</taxon>
        <taxon>Autobranchia</taxon>
        <taxon>Heteroconchia</taxon>
        <taxon>Palaeoheterodonta</taxon>
        <taxon>Unionida</taxon>
        <taxon>Unionoidea</taxon>
        <taxon>Unionidae</taxon>
        <taxon>Ambleminae</taxon>
        <taxon>Lampsilini</taxon>
        <taxon>Potamilus</taxon>
    </lineage>
</organism>
<evidence type="ECO:0000313" key="2">
    <source>
        <dbReference type="EMBL" id="KAK3592639.1"/>
    </source>
</evidence>
<dbReference type="AlphaFoldDB" id="A0AAE0SJ31"/>
<feature type="region of interest" description="Disordered" evidence="1">
    <location>
        <begin position="469"/>
        <end position="669"/>
    </location>
</feature>
<feature type="compositionally biased region" description="Basic and acidic residues" evidence="1">
    <location>
        <begin position="483"/>
        <end position="497"/>
    </location>
</feature>
<feature type="compositionally biased region" description="Basic and acidic residues" evidence="1">
    <location>
        <begin position="523"/>
        <end position="536"/>
    </location>
</feature>
<dbReference type="EMBL" id="JAEAOA010002042">
    <property type="protein sequence ID" value="KAK3592639.1"/>
    <property type="molecule type" value="Genomic_DNA"/>
</dbReference>
<accession>A0AAE0SJ31</accession>
<sequence>MEKKCLAFVKRLSKRLSEGLADSIFEDLDQTSIEEAFTDAISSLPKGDLKEALLNNTKLYQEKFLKKLQKSKSAKNTSTNDKPSSKADVLPNKKYPYNFIRKNRYRIDPGAFSCLSREQKCATYGHYLQNLLRFTSEKRVMHTFVEETEAHKAWLQELKESSFSGKPWGKDIESLLQIMSSHKNLNSIITVMKILLSKSQKEMDHLVQKKELKRATELAERLKKFLIVFHLKKKVSQSVSSEPEKSYVNLMSSLLSIFIDMTVLNSREEERKKKIGRYICGFTNYLLSPWPHSRLDVLLQISVLDEEDSEILMPFVRSVFTSSLKQDNFSTHETYLKHVLAVKFLSQKFQKEMAEIVGVTRGKRASDGFLDWLQERCPDVLEEMPVNDKKFKGKQITNFIIDEADEEMVSKLLDTLTEDTVFSPERVTVEETWKSNKDEGEETELEAKTDADLFFLDTKGFEKVLIRDTEVSSEDENQDDDEVHIMKEEDESWKEKENEAEENMEERSDQPPEDADIFFLDTKGSKKVLDARHKSETCVNSPSPVKPKSPKKKSVGECDQQLVINNEAGDDESPRTKQKRTNIPSPVKSPKRKRDGEGDQQLVMDNEVGNIESPKTRKKRINIPSPVKSKLPKKKRVEESDQQLVLDNEAGNIENKPTSPKKRKTRNNDQQILDQSLLVPEAIKHSENTITMGYVSAAFHAKKENILLVPDLSVFLKSKLCSPSRLSPRDGKEMLSTRQKEKNDMSSPDSVVIESESESESQLEVNVVKSNKKVRQDTVHNKGSETISNKMSSSKTLTPMSKSCVSCDADTSTAKPRNKSISQSKNSKELLENKTPASMARSSRRRTPSATKQAPSTTCLSRGNRRKDKDRDEEDIDDKGISDQKLATPSSIILLNEGESSLDSFTQLIEHKTQAKSVTDTDVNTLSFDHLSCLPMTMKEGQTLGHMRRMSLRHKFQDKDFNSEGLNVKGFLLEGHSEKTTLASLSKSRTRTTSESSNSSRISTRSMTSRMRKGRKSLVEKEVYLATIQPDADDPEIHFSHIPAIQKNQAQDKDFKKSPSREKSPKKGYSLRKK</sequence>
<protein>
    <submittedName>
        <fullName evidence="2">Uncharacterized protein</fullName>
    </submittedName>
</protein>
<proteinExistence type="predicted"/>
<feature type="region of interest" description="Disordered" evidence="1">
    <location>
        <begin position="982"/>
        <end position="1015"/>
    </location>
</feature>
<feature type="compositionally biased region" description="Acidic residues" evidence="1">
    <location>
        <begin position="471"/>
        <end position="482"/>
    </location>
</feature>
<gene>
    <name evidence="2" type="ORF">CHS0354_034715</name>
</gene>
<name>A0AAE0SJ31_9BIVA</name>
<feature type="compositionally biased region" description="Basic and acidic residues" evidence="1">
    <location>
        <begin position="774"/>
        <end position="783"/>
    </location>
</feature>
<keyword evidence="3" id="KW-1185">Reference proteome</keyword>
<dbReference type="Proteomes" id="UP001195483">
    <property type="component" value="Unassembled WGS sequence"/>
</dbReference>
<feature type="compositionally biased region" description="Polar residues" evidence="1">
    <location>
        <begin position="852"/>
        <end position="861"/>
    </location>
</feature>
<feature type="compositionally biased region" description="Basic and acidic residues" evidence="1">
    <location>
        <begin position="727"/>
        <end position="744"/>
    </location>
</feature>
<evidence type="ECO:0000256" key="1">
    <source>
        <dbReference type="SAM" id="MobiDB-lite"/>
    </source>
</evidence>
<evidence type="ECO:0000313" key="3">
    <source>
        <dbReference type="Proteomes" id="UP001195483"/>
    </source>
</evidence>
<comment type="caution">
    <text evidence="2">The sequence shown here is derived from an EMBL/GenBank/DDBJ whole genome shotgun (WGS) entry which is preliminary data.</text>
</comment>
<feature type="compositionally biased region" description="Basic and acidic residues" evidence="1">
    <location>
        <begin position="1050"/>
        <end position="1065"/>
    </location>
</feature>
<feature type="compositionally biased region" description="Polar residues" evidence="1">
    <location>
        <begin position="784"/>
        <end position="825"/>
    </location>
</feature>
<reference evidence="2" key="3">
    <citation type="submission" date="2023-05" db="EMBL/GenBank/DDBJ databases">
        <authorList>
            <person name="Smith C.H."/>
        </authorList>
    </citation>
    <scope>NUCLEOTIDE SEQUENCE</scope>
    <source>
        <strain evidence="2">CHS0354</strain>
        <tissue evidence="2">Mantle</tissue>
    </source>
</reference>